<dbReference type="InterPro" id="IPR001926">
    <property type="entry name" value="TrpB-like_PALP"/>
</dbReference>
<keyword evidence="2" id="KW-0663">Pyridoxal phosphate</keyword>
<dbReference type="InterPro" id="IPR050214">
    <property type="entry name" value="Cys_Synth/Cystath_Beta-Synth"/>
</dbReference>
<evidence type="ECO:0000313" key="5">
    <source>
        <dbReference type="EMBL" id="MEB8340254.1"/>
    </source>
</evidence>
<feature type="region of interest" description="Disordered" evidence="3">
    <location>
        <begin position="334"/>
        <end position="365"/>
    </location>
</feature>
<dbReference type="RefSeq" id="WP_326019033.1">
    <property type="nucleotide sequence ID" value="NZ_JAOZYC010000130.1"/>
</dbReference>
<evidence type="ECO:0000256" key="1">
    <source>
        <dbReference type="ARBA" id="ARBA00001933"/>
    </source>
</evidence>
<evidence type="ECO:0000313" key="6">
    <source>
        <dbReference type="Proteomes" id="UP001354931"/>
    </source>
</evidence>
<evidence type="ECO:0000256" key="3">
    <source>
        <dbReference type="SAM" id="MobiDB-lite"/>
    </source>
</evidence>
<gene>
    <name evidence="5" type="ORF">OKJ99_22425</name>
</gene>
<sequence>MFDHIADAMKRPDVIHLDRNCHVLRFEMMKLYSALEAVRRLLDDGVVKPGDTLMDSSSGTYGHSLALACHKYGMKCRIVCSTKLDDTMRRQFEMLGAQVDQVAIPPGPLVDKMDQRARLDRVAEILDTEDDVHWMQQYHDDVHYLGYRACAELLHAEFGDGPLTLVGGVGTGASTGGITSYLRELGTDVTLVGVQPFESVTFGSEPVEDPVASIAGIGSPIVMRNVRYELYDRVHWIGFDAAAAATTALLRSHALYAGMSSGCNYLAATWEAAHAPERPCVFIAADTGHRYAENVYARPQADAAVDTLNPRRIDSLEQLTFPWSVMDWQRRTFRPAGAGRPRTTRPRYTAAPTARPNPTHEEVLL</sequence>
<feature type="compositionally biased region" description="Low complexity" evidence="3">
    <location>
        <begin position="334"/>
        <end position="357"/>
    </location>
</feature>
<reference evidence="5 6" key="1">
    <citation type="submission" date="2022-10" db="EMBL/GenBank/DDBJ databases">
        <authorList>
            <person name="Xie J."/>
            <person name="Shen N."/>
        </authorList>
    </citation>
    <scope>NUCLEOTIDE SEQUENCE [LARGE SCALE GENOMIC DNA]</scope>
    <source>
        <strain evidence="5 6">YIM65594</strain>
    </source>
</reference>
<evidence type="ECO:0000256" key="2">
    <source>
        <dbReference type="ARBA" id="ARBA00022898"/>
    </source>
</evidence>
<comment type="cofactor">
    <cofactor evidence="1">
        <name>pyridoxal 5'-phosphate</name>
        <dbReference type="ChEBI" id="CHEBI:597326"/>
    </cofactor>
</comment>
<organism evidence="5 6">
    <name type="scientific">Streptomyces endophyticus</name>
    <dbReference type="NCBI Taxonomy" id="714166"/>
    <lineage>
        <taxon>Bacteria</taxon>
        <taxon>Bacillati</taxon>
        <taxon>Actinomycetota</taxon>
        <taxon>Actinomycetes</taxon>
        <taxon>Kitasatosporales</taxon>
        <taxon>Streptomycetaceae</taxon>
        <taxon>Streptomyces</taxon>
    </lineage>
</organism>
<dbReference type="Pfam" id="PF00291">
    <property type="entry name" value="PALP"/>
    <property type="match status" value="1"/>
</dbReference>
<dbReference type="PANTHER" id="PTHR10314">
    <property type="entry name" value="CYSTATHIONINE BETA-SYNTHASE"/>
    <property type="match status" value="1"/>
</dbReference>
<keyword evidence="6" id="KW-1185">Reference proteome</keyword>
<feature type="domain" description="Tryptophan synthase beta chain-like PALP" evidence="4">
    <location>
        <begin position="30"/>
        <end position="284"/>
    </location>
</feature>
<dbReference type="Proteomes" id="UP001354931">
    <property type="component" value="Unassembled WGS sequence"/>
</dbReference>
<proteinExistence type="predicted"/>
<dbReference type="Gene3D" id="3.40.50.1100">
    <property type="match status" value="2"/>
</dbReference>
<name>A0ABU6F895_9ACTN</name>
<dbReference type="SUPFAM" id="SSF53686">
    <property type="entry name" value="Tryptophan synthase beta subunit-like PLP-dependent enzymes"/>
    <property type="match status" value="1"/>
</dbReference>
<dbReference type="EMBL" id="JAOZYC010000130">
    <property type="protein sequence ID" value="MEB8340254.1"/>
    <property type="molecule type" value="Genomic_DNA"/>
</dbReference>
<evidence type="ECO:0000259" key="4">
    <source>
        <dbReference type="Pfam" id="PF00291"/>
    </source>
</evidence>
<comment type="caution">
    <text evidence="5">The sequence shown here is derived from an EMBL/GenBank/DDBJ whole genome shotgun (WGS) entry which is preliminary data.</text>
</comment>
<dbReference type="InterPro" id="IPR036052">
    <property type="entry name" value="TrpB-like_PALP_sf"/>
</dbReference>
<protein>
    <submittedName>
        <fullName evidence="5">Pyridoxal-phosphate dependent enzyme</fullName>
    </submittedName>
</protein>
<accession>A0ABU6F895</accession>